<evidence type="ECO:0000313" key="2">
    <source>
        <dbReference type="Proteomes" id="UP000683246"/>
    </source>
</evidence>
<reference evidence="1" key="1">
    <citation type="submission" date="2020-07" db="EMBL/GenBank/DDBJ databases">
        <title>Vallitalea pronyensis genome.</title>
        <authorList>
            <person name="Postec A."/>
        </authorList>
    </citation>
    <scope>NUCLEOTIDE SEQUENCE</scope>
    <source>
        <strain evidence="1">FatNI3</strain>
    </source>
</reference>
<proteinExistence type="predicted"/>
<organism evidence="1 2">
    <name type="scientific">Vallitalea pronyensis</name>
    <dbReference type="NCBI Taxonomy" id="1348613"/>
    <lineage>
        <taxon>Bacteria</taxon>
        <taxon>Bacillati</taxon>
        <taxon>Bacillota</taxon>
        <taxon>Clostridia</taxon>
        <taxon>Lachnospirales</taxon>
        <taxon>Vallitaleaceae</taxon>
        <taxon>Vallitalea</taxon>
    </lineage>
</organism>
<gene>
    <name evidence="1" type="ORF">HZI73_16710</name>
</gene>
<name>A0A8J8SHV9_9FIRM</name>
<sequence length="357" mass="42857">MKKIIKYYRIGRDCFYQNISVLLENKNKLSYAFKYLNNDFLYNKEIFSRFKNKETVDSFINKDNELALIKGIDSYYLEEINTFRKATSNNFFKLIIHKNEGGILEIQDIITRNGPLMFYCDPYYLRAFNEERKINVNHHYSKHLSIIKDINPGRNTCQIIDKFYNFEGEVLIDDYWKCSNSDYIQNNLRGIAYSISLKEDNKSESKRIQENLHLQLKNLKKKFIIIKGKKYLKNLYAVEALINDLEEIIQIIIDQKGKYAPQFFIQLLQPTMQEKLSFHDLMSYVKTKLNNLELDRLLDELKILSTLWITIDYLCDKCYLTGYNLKDYSERIKRLLHKIYYQEERVELELLELRNEL</sequence>
<dbReference type="Proteomes" id="UP000683246">
    <property type="component" value="Chromosome"/>
</dbReference>
<dbReference type="KEGG" id="vpy:HZI73_16710"/>
<dbReference type="AlphaFoldDB" id="A0A8J8SHV9"/>
<dbReference type="EMBL" id="CP058649">
    <property type="protein sequence ID" value="QUI23834.1"/>
    <property type="molecule type" value="Genomic_DNA"/>
</dbReference>
<keyword evidence="2" id="KW-1185">Reference proteome</keyword>
<protein>
    <submittedName>
        <fullName evidence="1">Uncharacterized protein</fullName>
    </submittedName>
</protein>
<dbReference type="RefSeq" id="WP_212694521.1">
    <property type="nucleotide sequence ID" value="NZ_CP058649.1"/>
</dbReference>
<accession>A0A8J8SHV9</accession>
<evidence type="ECO:0000313" key="1">
    <source>
        <dbReference type="EMBL" id="QUI23834.1"/>
    </source>
</evidence>